<dbReference type="InterPro" id="IPR001867">
    <property type="entry name" value="OmpR/PhoB-type_DNA-bd"/>
</dbReference>
<dbReference type="GO" id="GO:0000160">
    <property type="term" value="P:phosphorelay signal transduction system"/>
    <property type="evidence" value="ECO:0007669"/>
    <property type="project" value="InterPro"/>
</dbReference>
<dbReference type="AlphaFoldDB" id="A0A7W9GPP3"/>
<dbReference type="Proteomes" id="UP000542813">
    <property type="component" value="Unassembled WGS sequence"/>
</dbReference>
<keyword evidence="3 5" id="KW-0238">DNA-binding</keyword>
<evidence type="ECO:0000256" key="4">
    <source>
        <dbReference type="ARBA" id="ARBA00023163"/>
    </source>
</evidence>
<dbReference type="EMBL" id="JACHMM010000001">
    <property type="protein sequence ID" value="MBB5787524.1"/>
    <property type="molecule type" value="Genomic_DNA"/>
</dbReference>
<evidence type="ECO:0000256" key="3">
    <source>
        <dbReference type="ARBA" id="ARBA00023125"/>
    </source>
</evidence>
<dbReference type="Pfam" id="PF03704">
    <property type="entry name" value="BTAD"/>
    <property type="match status" value="1"/>
</dbReference>
<keyword evidence="8" id="KW-1185">Reference proteome</keyword>
<dbReference type="Pfam" id="PF00486">
    <property type="entry name" value="Trans_reg_C"/>
    <property type="match status" value="1"/>
</dbReference>
<dbReference type="SMART" id="SM01043">
    <property type="entry name" value="BTAD"/>
    <property type="match status" value="1"/>
</dbReference>
<dbReference type="Gene3D" id="1.10.10.10">
    <property type="entry name" value="Winged helix-like DNA-binding domain superfamily/Winged helix DNA-binding domain"/>
    <property type="match status" value="1"/>
</dbReference>
<evidence type="ECO:0000256" key="5">
    <source>
        <dbReference type="PROSITE-ProRule" id="PRU01091"/>
    </source>
</evidence>
<dbReference type="GO" id="GO:0003677">
    <property type="term" value="F:DNA binding"/>
    <property type="evidence" value="ECO:0007669"/>
    <property type="project" value="UniProtKB-UniRule"/>
</dbReference>
<keyword evidence="2" id="KW-0805">Transcription regulation</keyword>
<dbReference type="GO" id="GO:0006355">
    <property type="term" value="P:regulation of DNA-templated transcription"/>
    <property type="evidence" value="ECO:0007669"/>
    <property type="project" value="InterPro"/>
</dbReference>
<name>A0A7W9GPP3_9ACTN</name>
<protein>
    <submittedName>
        <fullName evidence="7">DNA-binding SARP family transcriptional activator</fullName>
    </submittedName>
</protein>
<comment type="caution">
    <text evidence="7">The sequence shown here is derived from an EMBL/GenBank/DDBJ whole genome shotgun (WGS) entry which is preliminary data.</text>
</comment>
<evidence type="ECO:0000256" key="2">
    <source>
        <dbReference type="ARBA" id="ARBA00023015"/>
    </source>
</evidence>
<dbReference type="PANTHER" id="PTHR35807">
    <property type="entry name" value="TRANSCRIPTIONAL REGULATOR REDD-RELATED"/>
    <property type="match status" value="1"/>
</dbReference>
<dbReference type="InterPro" id="IPR005158">
    <property type="entry name" value="BTAD"/>
</dbReference>
<proteinExistence type="inferred from homology"/>
<dbReference type="RefSeq" id="WP_184821641.1">
    <property type="nucleotide sequence ID" value="NZ_JACHMM010000001.1"/>
</dbReference>
<dbReference type="SUPFAM" id="SSF46894">
    <property type="entry name" value="C-terminal effector domain of the bipartite response regulators"/>
    <property type="match status" value="1"/>
</dbReference>
<keyword evidence="4" id="KW-0804">Transcription</keyword>
<evidence type="ECO:0000259" key="6">
    <source>
        <dbReference type="PROSITE" id="PS51755"/>
    </source>
</evidence>
<organism evidence="7 8">
    <name type="scientific">Jiangella mangrovi</name>
    <dbReference type="NCBI Taxonomy" id="1524084"/>
    <lineage>
        <taxon>Bacteria</taxon>
        <taxon>Bacillati</taxon>
        <taxon>Actinomycetota</taxon>
        <taxon>Actinomycetes</taxon>
        <taxon>Jiangellales</taxon>
        <taxon>Jiangellaceae</taxon>
        <taxon>Jiangella</taxon>
    </lineage>
</organism>
<dbReference type="InterPro" id="IPR016032">
    <property type="entry name" value="Sig_transdc_resp-reg_C-effctor"/>
</dbReference>
<feature type="domain" description="OmpR/PhoB-type" evidence="6">
    <location>
        <begin position="1"/>
        <end position="99"/>
    </location>
</feature>
<dbReference type="InterPro" id="IPR051677">
    <property type="entry name" value="AfsR-DnrI-RedD_regulator"/>
</dbReference>
<feature type="DNA-binding region" description="OmpR/PhoB-type" evidence="5">
    <location>
        <begin position="1"/>
        <end position="99"/>
    </location>
</feature>
<evidence type="ECO:0000313" key="8">
    <source>
        <dbReference type="Proteomes" id="UP000542813"/>
    </source>
</evidence>
<evidence type="ECO:0000313" key="7">
    <source>
        <dbReference type="EMBL" id="MBB5787524.1"/>
    </source>
</evidence>
<comment type="similarity">
    <text evidence="1">Belongs to the AfsR/DnrI/RedD regulatory family.</text>
</comment>
<dbReference type="InterPro" id="IPR036388">
    <property type="entry name" value="WH-like_DNA-bd_sf"/>
</dbReference>
<reference evidence="7 8" key="1">
    <citation type="submission" date="2020-08" db="EMBL/GenBank/DDBJ databases">
        <title>Sequencing the genomes of 1000 actinobacteria strains.</title>
        <authorList>
            <person name="Klenk H.-P."/>
        </authorList>
    </citation>
    <scope>NUCLEOTIDE SEQUENCE [LARGE SCALE GENOMIC DNA]</scope>
    <source>
        <strain evidence="7 8">DSM 102122</strain>
    </source>
</reference>
<dbReference type="InterPro" id="IPR011990">
    <property type="entry name" value="TPR-like_helical_dom_sf"/>
</dbReference>
<dbReference type="CDD" id="cd15831">
    <property type="entry name" value="BTAD"/>
    <property type="match status" value="1"/>
</dbReference>
<gene>
    <name evidence="7" type="ORF">HD601_002099</name>
</gene>
<dbReference type="PROSITE" id="PS51755">
    <property type="entry name" value="OMPR_PHOB"/>
    <property type="match status" value="1"/>
</dbReference>
<dbReference type="PANTHER" id="PTHR35807:SF1">
    <property type="entry name" value="TRANSCRIPTIONAL REGULATOR REDD"/>
    <property type="match status" value="1"/>
</dbReference>
<evidence type="ECO:0000256" key="1">
    <source>
        <dbReference type="ARBA" id="ARBA00005820"/>
    </source>
</evidence>
<dbReference type="Gene3D" id="1.25.40.10">
    <property type="entry name" value="Tetratricopeptide repeat domain"/>
    <property type="match status" value="1"/>
</dbReference>
<dbReference type="SUPFAM" id="SSF48452">
    <property type="entry name" value="TPR-like"/>
    <property type="match status" value="1"/>
</dbReference>
<sequence>MSTRFGVLGPVVAWSSTGGDVDLKGPRHREVLARLIVARGRVVPVERIVADLWETPPDGAVVAVRTFVAALRRAVEPDRAPRSPATVLVTKGPGYALRAAADAVDSWRFADGVNGAAGGSPAAALAGLDAALALWRGPAYADFAAAPWARAERSRLEELRLTAVERRAEALLALGRAADAVPDLDGHVAAHPWREDAWRLLALALYRTGRQADALAVVRRARTLLTEQLGVDPGQRLRRLETDLLRQSGALEADAVERVWAEAAAAYDQTVAAGARGRLESTVGLLRLLALTGGRGLEAAHEQRVAAIAAAERLGDPELTARVIGLYDVPGIWTRSDHPDRSAHVVAAAERALTGLGPGAGGSRGVRARLLATIAMESRGTRSPRPAQAAAEAERLARGLADPGLLAFALNARWVQTFQRAGLAPERDAIGAELVSVSATHGLPASEILGRLVRMQALSALGDFDGAEVQAAAADALARRHERPLVDVFTRWYRALRLAAEGGVEAFDEVEAAYVDAATVLEGAGMPGVERGLLPLALLCLRVWHDRPLSVFAEDTDWGPYMPWVRPLLLLAAERSGEAAEALTAAPEPPPDLLLEALWCLTGRAALLLGDRAVMARARTALAPATGELAGAGSGMLTVGPVALHVAALDTGLSRFGARGPA</sequence>
<dbReference type="SMART" id="SM00862">
    <property type="entry name" value="Trans_reg_C"/>
    <property type="match status" value="1"/>
</dbReference>
<accession>A0A7W9GPP3</accession>